<comment type="caution">
    <text evidence="2">The sequence shown here is derived from an EMBL/GenBank/DDBJ whole genome shotgun (WGS) entry which is preliminary data.</text>
</comment>
<organism evidence="2 3">
    <name type="scientific">Nocardiopsis aegyptia</name>
    <dbReference type="NCBI Taxonomy" id="220378"/>
    <lineage>
        <taxon>Bacteria</taxon>
        <taxon>Bacillati</taxon>
        <taxon>Actinomycetota</taxon>
        <taxon>Actinomycetes</taxon>
        <taxon>Streptosporangiales</taxon>
        <taxon>Nocardiopsidaceae</taxon>
        <taxon>Nocardiopsis</taxon>
    </lineage>
</organism>
<accession>A0A7Z0JCN3</accession>
<proteinExistence type="predicted"/>
<evidence type="ECO:0000256" key="1">
    <source>
        <dbReference type="SAM" id="MobiDB-lite"/>
    </source>
</evidence>
<gene>
    <name evidence="2" type="ORF">HNR10_005023</name>
</gene>
<dbReference type="EMBL" id="JACCFS010000001">
    <property type="protein sequence ID" value="NYJ37142.1"/>
    <property type="molecule type" value="Genomic_DNA"/>
</dbReference>
<name>A0A7Z0JCN3_9ACTN</name>
<protein>
    <submittedName>
        <fullName evidence="2">Uncharacterized protein</fullName>
    </submittedName>
</protein>
<feature type="region of interest" description="Disordered" evidence="1">
    <location>
        <begin position="1"/>
        <end position="29"/>
    </location>
</feature>
<dbReference type="Proteomes" id="UP000572051">
    <property type="component" value="Unassembled WGS sequence"/>
</dbReference>
<evidence type="ECO:0000313" key="2">
    <source>
        <dbReference type="EMBL" id="NYJ37142.1"/>
    </source>
</evidence>
<evidence type="ECO:0000313" key="3">
    <source>
        <dbReference type="Proteomes" id="UP000572051"/>
    </source>
</evidence>
<keyword evidence="3" id="KW-1185">Reference proteome</keyword>
<dbReference type="RefSeq" id="WP_179827583.1">
    <property type="nucleotide sequence ID" value="NZ_JACCFS010000001.1"/>
</dbReference>
<sequence>MSGRTTAHTGVSPAAPLTSQAVSDGLGPARADFPVTFHPRMAGFTRPLGTL</sequence>
<reference evidence="2 3" key="1">
    <citation type="submission" date="2020-07" db="EMBL/GenBank/DDBJ databases">
        <title>Sequencing the genomes of 1000 actinobacteria strains.</title>
        <authorList>
            <person name="Klenk H.-P."/>
        </authorList>
    </citation>
    <scope>NUCLEOTIDE SEQUENCE [LARGE SCALE GENOMIC DNA]</scope>
    <source>
        <strain evidence="2 3">DSM 44442</strain>
    </source>
</reference>
<dbReference type="AlphaFoldDB" id="A0A7Z0JCN3"/>